<dbReference type="InterPro" id="IPR007182">
    <property type="entry name" value="MnhB"/>
</dbReference>
<proteinExistence type="inferred from homology"/>
<keyword evidence="3" id="KW-1003">Cell membrane</keyword>
<dbReference type="NCBIfam" id="NF009223">
    <property type="entry name" value="PRK12573.1"/>
    <property type="match status" value="1"/>
</dbReference>
<dbReference type="NCBIfam" id="NF009224">
    <property type="entry name" value="PRK12574.1"/>
    <property type="match status" value="1"/>
</dbReference>
<accession>A0ABS6H395</accession>
<feature type="transmembrane region" description="Helical" evidence="7">
    <location>
        <begin position="12"/>
        <end position="30"/>
    </location>
</feature>
<dbReference type="EMBL" id="JAHLZN010000050">
    <property type="protein sequence ID" value="MBU6115056.1"/>
    <property type="molecule type" value="Genomic_DNA"/>
</dbReference>
<comment type="caution">
    <text evidence="9">The sequence shown here is derived from an EMBL/GenBank/DDBJ whole genome shotgun (WGS) entry which is preliminary data.</text>
</comment>
<dbReference type="InterPro" id="IPR050622">
    <property type="entry name" value="CPA3_antiporter_subunitB"/>
</dbReference>
<feature type="transmembrane region" description="Helical" evidence="7">
    <location>
        <begin position="67"/>
        <end position="89"/>
    </location>
</feature>
<organism evidence="9 10">
    <name type="scientific">Mammaliicoccus lentus</name>
    <name type="common">Staphylococcus lentus</name>
    <dbReference type="NCBI Taxonomy" id="42858"/>
    <lineage>
        <taxon>Bacteria</taxon>
        <taxon>Bacillati</taxon>
        <taxon>Bacillota</taxon>
        <taxon>Bacilli</taxon>
        <taxon>Bacillales</taxon>
        <taxon>Staphylococcaceae</taxon>
        <taxon>Mammaliicoccus</taxon>
    </lineage>
</organism>
<feature type="domain" description="Na+/H+ antiporter MnhB subunit-related protein" evidence="8">
    <location>
        <begin position="7"/>
        <end position="130"/>
    </location>
</feature>
<dbReference type="PANTHER" id="PTHR33932">
    <property type="entry name" value="NA(+)/H(+) ANTIPORTER SUBUNIT B"/>
    <property type="match status" value="1"/>
</dbReference>
<dbReference type="PANTHER" id="PTHR33932:SF4">
    <property type="entry name" value="NA(+)_H(+) ANTIPORTER SUBUNIT B"/>
    <property type="match status" value="1"/>
</dbReference>
<evidence type="ECO:0000256" key="5">
    <source>
        <dbReference type="ARBA" id="ARBA00022989"/>
    </source>
</evidence>
<evidence type="ECO:0000256" key="2">
    <source>
        <dbReference type="ARBA" id="ARBA00009425"/>
    </source>
</evidence>
<dbReference type="RefSeq" id="WP_194200559.1">
    <property type="nucleotide sequence ID" value="NZ_JADGLT010000087.1"/>
</dbReference>
<dbReference type="Proteomes" id="UP000770161">
    <property type="component" value="Unassembled WGS sequence"/>
</dbReference>
<evidence type="ECO:0000256" key="3">
    <source>
        <dbReference type="ARBA" id="ARBA00022475"/>
    </source>
</evidence>
<comment type="similarity">
    <text evidence="2">Belongs to the CPA3 antiporters (TC 2.A.63) subunit B family.</text>
</comment>
<sequence>MKENDVVLETISKIAIFIILTFGFYIFLAGHDNPGGGFIGGLVFSSAFILMFLAFDVETVVQSLPIDFRAVTIIGCLVSMSTAIIPMFFGHPMLTHEDGYITFRLLGEIHLSSVTLFELGILLTVVGSIVTIMLAISGDNS</sequence>
<keyword evidence="5 7" id="KW-1133">Transmembrane helix</keyword>
<gene>
    <name evidence="9" type="ORF">KQ656_13940</name>
</gene>
<keyword evidence="6 7" id="KW-0472">Membrane</keyword>
<keyword evidence="4 7" id="KW-0812">Transmembrane</keyword>
<evidence type="ECO:0000259" key="8">
    <source>
        <dbReference type="Pfam" id="PF04039"/>
    </source>
</evidence>
<protein>
    <submittedName>
        <fullName evidence="9">Monovalent cation/H+ antiporter subunit B</fullName>
    </submittedName>
</protein>
<evidence type="ECO:0000256" key="4">
    <source>
        <dbReference type="ARBA" id="ARBA00022692"/>
    </source>
</evidence>
<evidence type="ECO:0000256" key="7">
    <source>
        <dbReference type="SAM" id="Phobius"/>
    </source>
</evidence>
<name>A0ABS6H395_MAMLE</name>
<reference evidence="9 10" key="1">
    <citation type="submission" date="2021-06" db="EMBL/GenBank/DDBJ databases">
        <title>Staphylococcus lentus K169 genome sequencing.</title>
        <authorList>
            <person name="Sundareshan S."/>
            <person name="Akhila D.S."/>
            <person name="Prachi D."/>
            <person name="Sivakumar R."/>
            <person name="Rajendhran J."/>
            <person name="Isloor S."/>
            <person name="Hegde N.R."/>
        </authorList>
    </citation>
    <scope>NUCLEOTIDE SEQUENCE [LARGE SCALE GENOMIC DNA]</scope>
    <source>
        <strain evidence="9 10">K169</strain>
    </source>
</reference>
<evidence type="ECO:0000313" key="9">
    <source>
        <dbReference type="EMBL" id="MBU6115056.1"/>
    </source>
</evidence>
<evidence type="ECO:0000256" key="1">
    <source>
        <dbReference type="ARBA" id="ARBA00004651"/>
    </source>
</evidence>
<dbReference type="Pfam" id="PF04039">
    <property type="entry name" value="MnhB"/>
    <property type="match status" value="1"/>
</dbReference>
<comment type="subcellular location">
    <subcellularLocation>
        <location evidence="1">Cell membrane</location>
        <topology evidence="1">Multi-pass membrane protein</topology>
    </subcellularLocation>
</comment>
<feature type="transmembrane region" description="Helical" evidence="7">
    <location>
        <begin position="36"/>
        <end position="55"/>
    </location>
</feature>
<feature type="transmembrane region" description="Helical" evidence="7">
    <location>
        <begin position="109"/>
        <end position="136"/>
    </location>
</feature>
<evidence type="ECO:0000256" key="6">
    <source>
        <dbReference type="ARBA" id="ARBA00023136"/>
    </source>
</evidence>
<keyword evidence="10" id="KW-1185">Reference proteome</keyword>
<evidence type="ECO:0000313" key="10">
    <source>
        <dbReference type="Proteomes" id="UP000770161"/>
    </source>
</evidence>